<dbReference type="AlphaFoldDB" id="A0A833LXB6"/>
<evidence type="ECO:0000256" key="2">
    <source>
        <dbReference type="ARBA" id="ARBA00004651"/>
    </source>
</evidence>
<evidence type="ECO:0000256" key="10">
    <source>
        <dbReference type="ARBA" id="ARBA00023012"/>
    </source>
</evidence>
<accession>A0A833LXB6</accession>
<evidence type="ECO:0000259" key="14">
    <source>
        <dbReference type="PROSITE" id="PS50885"/>
    </source>
</evidence>
<dbReference type="InterPro" id="IPR001932">
    <property type="entry name" value="PPM-type_phosphatase-like_dom"/>
</dbReference>
<dbReference type="SMART" id="SM00331">
    <property type="entry name" value="PP2C_SIG"/>
    <property type="match status" value="1"/>
</dbReference>
<dbReference type="PANTHER" id="PTHR45528:SF1">
    <property type="entry name" value="SENSOR HISTIDINE KINASE CPXA"/>
    <property type="match status" value="1"/>
</dbReference>
<evidence type="ECO:0000313" key="16">
    <source>
        <dbReference type="Proteomes" id="UP000460298"/>
    </source>
</evidence>
<keyword evidence="7" id="KW-0547">Nucleotide-binding</keyword>
<dbReference type="SMART" id="SM00304">
    <property type="entry name" value="HAMP"/>
    <property type="match status" value="1"/>
</dbReference>
<dbReference type="Gene3D" id="6.10.340.10">
    <property type="match status" value="1"/>
</dbReference>
<feature type="coiled-coil region" evidence="12">
    <location>
        <begin position="451"/>
        <end position="485"/>
    </location>
</feature>
<evidence type="ECO:0000256" key="12">
    <source>
        <dbReference type="SAM" id="Coils"/>
    </source>
</evidence>
<evidence type="ECO:0000256" key="3">
    <source>
        <dbReference type="ARBA" id="ARBA00012438"/>
    </source>
</evidence>
<dbReference type="PROSITE" id="PS50885">
    <property type="entry name" value="HAMP"/>
    <property type="match status" value="1"/>
</dbReference>
<gene>
    <name evidence="15" type="ORF">F9K24_08565</name>
</gene>
<evidence type="ECO:0000256" key="8">
    <source>
        <dbReference type="ARBA" id="ARBA00022777"/>
    </source>
</evidence>
<comment type="subcellular location">
    <subcellularLocation>
        <location evidence="2">Cell membrane</location>
        <topology evidence="2">Multi-pass membrane protein</topology>
    </subcellularLocation>
</comment>
<reference evidence="15 16" key="1">
    <citation type="submission" date="2019-10" db="EMBL/GenBank/DDBJ databases">
        <title>Extracellular Electron Transfer in a Candidatus Methanoperedens spp. Enrichment Culture.</title>
        <authorList>
            <person name="Berger S."/>
            <person name="Rangel Shaw D."/>
            <person name="Berben T."/>
            <person name="In 'T Zandt M."/>
            <person name="Frank J."/>
            <person name="Reimann J."/>
            <person name="Jetten M.S.M."/>
            <person name="Welte C.U."/>
        </authorList>
    </citation>
    <scope>NUCLEOTIDE SEQUENCE [LARGE SCALE GENOMIC DNA]</scope>
    <source>
        <strain evidence="15">SB12</strain>
    </source>
</reference>
<keyword evidence="13" id="KW-1133">Transmembrane helix</keyword>
<dbReference type="Gene3D" id="3.30.450.20">
    <property type="entry name" value="PAS domain"/>
    <property type="match status" value="1"/>
</dbReference>
<dbReference type="EMBL" id="WBUI01000007">
    <property type="protein sequence ID" value="KAB2932908.1"/>
    <property type="molecule type" value="Genomic_DNA"/>
</dbReference>
<comment type="catalytic activity">
    <reaction evidence="1">
        <text>ATP + protein L-histidine = ADP + protein N-phospho-L-histidine.</text>
        <dbReference type="EC" id="2.7.13.3"/>
    </reaction>
</comment>
<dbReference type="InterPro" id="IPR003660">
    <property type="entry name" value="HAMP_dom"/>
</dbReference>
<keyword evidence="5" id="KW-0597">Phosphoprotein</keyword>
<dbReference type="Pfam" id="PF07228">
    <property type="entry name" value="SpoIIE"/>
    <property type="match status" value="1"/>
</dbReference>
<evidence type="ECO:0000256" key="4">
    <source>
        <dbReference type="ARBA" id="ARBA00022475"/>
    </source>
</evidence>
<dbReference type="InterPro" id="IPR011990">
    <property type="entry name" value="TPR-like_helical_dom_sf"/>
</dbReference>
<dbReference type="GO" id="GO:0005524">
    <property type="term" value="F:ATP binding"/>
    <property type="evidence" value="ECO:0007669"/>
    <property type="project" value="UniProtKB-KW"/>
</dbReference>
<feature type="transmembrane region" description="Helical" evidence="13">
    <location>
        <begin position="386"/>
        <end position="405"/>
    </location>
</feature>
<dbReference type="GO" id="GO:0004673">
    <property type="term" value="F:protein histidine kinase activity"/>
    <property type="evidence" value="ECO:0007669"/>
    <property type="project" value="UniProtKB-EC"/>
</dbReference>
<keyword evidence="12" id="KW-0175">Coiled coil</keyword>
<dbReference type="Pfam" id="PF00672">
    <property type="entry name" value="HAMP"/>
    <property type="match status" value="1"/>
</dbReference>
<dbReference type="InterPro" id="IPR050398">
    <property type="entry name" value="HssS/ArlS-like"/>
</dbReference>
<keyword evidence="10" id="KW-0902">Two-component regulatory system</keyword>
<name>A0A833LXB6_9LEPT</name>
<dbReference type="InterPro" id="IPR036457">
    <property type="entry name" value="PPM-type-like_dom_sf"/>
</dbReference>
<keyword evidence="9" id="KW-0067">ATP-binding</keyword>
<protein>
    <recommendedName>
        <fullName evidence="3">histidine kinase</fullName>
        <ecNumber evidence="3">2.7.13.3</ecNumber>
    </recommendedName>
</protein>
<dbReference type="InterPro" id="IPR004010">
    <property type="entry name" value="Double_Cache_2"/>
</dbReference>
<dbReference type="SUPFAM" id="SSF158472">
    <property type="entry name" value="HAMP domain-like"/>
    <property type="match status" value="1"/>
</dbReference>
<evidence type="ECO:0000256" key="7">
    <source>
        <dbReference type="ARBA" id="ARBA00022741"/>
    </source>
</evidence>
<proteinExistence type="predicted"/>
<dbReference type="GO" id="GO:0005886">
    <property type="term" value="C:plasma membrane"/>
    <property type="evidence" value="ECO:0007669"/>
    <property type="project" value="UniProtKB-SubCell"/>
</dbReference>
<dbReference type="SMART" id="SM00028">
    <property type="entry name" value="TPR"/>
    <property type="match status" value="3"/>
</dbReference>
<comment type="caution">
    <text evidence="15">The sequence shown here is derived from an EMBL/GenBank/DDBJ whole genome shotgun (WGS) entry which is preliminary data.</text>
</comment>
<keyword evidence="4" id="KW-1003">Cell membrane</keyword>
<evidence type="ECO:0000256" key="6">
    <source>
        <dbReference type="ARBA" id="ARBA00022679"/>
    </source>
</evidence>
<dbReference type="InterPro" id="IPR019734">
    <property type="entry name" value="TPR_rpt"/>
</dbReference>
<dbReference type="SUPFAM" id="SSF48452">
    <property type="entry name" value="TPR-like"/>
    <property type="match status" value="1"/>
</dbReference>
<evidence type="ECO:0000256" key="5">
    <source>
        <dbReference type="ARBA" id="ARBA00022553"/>
    </source>
</evidence>
<organism evidence="15 16">
    <name type="scientific">Leptonema illini</name>
    <dbReference type="NCBI Taxonomy" id="183"/>
    <lineage>
        <taxon>Bacteria</taxon>
        <taxon>Pseudomonadati</taxon>
        <taxon>Spirochaetota</taxon>
        <taxon>Spirochaetia</taxon>
        <taxon>Leptospirales</taxon>
        <taxon>Leptospiraceae</taxon>
        <taxon>Leptonema</taxon>
    </lineage>
</organism>
<feature type="domain" description="HAMP" evidence="14">
    <location>
        <begin position="407"/>
        <end position="459"/>
    </location>
</feature>
<dbReference type="EC" id="2.7.13.3" evidence="3"/>
<keyword evidence="11 13" id="KW-0472">Membrane</keyword>
<dbReference type="Gene3D" id="3.60.40.10">
    <property type="entry name" value="PPM-type phosphatase domain"/>
    <property type="match status" value="1"/>
</dbReference>
<keyword evidence="13" id="KW-0812">Transmembrane</keyword>
<evidence type="ECO:0000256" key="11">
    <source>
        <dbReference type="ARBA" id="ARBA00023136"/>
    </source>
</evidence>
<dbReference type="GO" id="GO:0000160">
    <property type="term" value="P:phosphorelay signal transduction system"/>
    <property type="evidence" value="ECO:0007669"/>
    <property type="project" value="UniProtKB-KW"/>
</dbReference>
<evidence type="ECO:0000256" key="1">
    <source>
        <dbReference type="ARBA" id="ARBA00000085"/>
    </source>
</evidence>
<keyword evidence="8" id="KW-0418">Kinase</keyword>
<dbReference type="Proteomes" id="UP000460298">
    <property type="component" value="Unassembled WGS sequence"/>
</dbReference>
<evidence type="ECO:0000313" key="15">
    <source>
        <dbReference type="EMBL" id="KAB2932908.1"/>
    </source>
</evidence>
<dbReference type="PANTHER" id="PTHR45528">
    <property type="entry name" value="SENSOR HISTIDINE KINASE CPXA"/>
    <property type="match status" value="1"/>
</dbReference>
<keyword evidence="6" id="KW-0808">Transferase</keyword>
<dbReference type="CDD" id="cd06225">
    <property type="entry name" value="HAMP"/>
    <property type="match status" value="1"/>
</dbReference>
<evidence type="ECO:0000256" key="13">
    <source>
        <dbReference type="SAM" id="Phobius"/>
    </source>
</evidence>
<evidence type="ECO:0000256" key="9">
    <source>
        <dbReference type="ARBA" id="ARBA00022840"/>
    </source>
</evidence>
<feature type="transmembrane region" description="Helical" evidence="13">
    <location>
        <begin position="26"/>
        <end position="47"/>
    </location>
</feature>
<dbReference type="Pfam" id="PF08269">
    <property type="entry name" value="dCache_2"/>
    <property type="match status" value="1"/>
</dbReference>
<sequence length="912" mass="104384">MFLTKLKRWTIKGVALVQGISIRRKAMATFSIGFFTLTVILVEYMYMATRDSAVQRLEYMVQMTTTNAYNEITAAFERVDRKEITTEKALDEIRNRIAGPLSEIVLRTRSGGDNEAQFRKMIGLLDAKALNGIDLRSGRQKEGTPLEFFTGEGKGRRIIAVVEEEGEAIRFRVKDAELVRKLYAGYYDLSPERKNLFRDVFQIRIIRDLSGSSIKIGTDGYVYALRMYTPGWLIPGTKYPDDYTRESIMHRYDTHFAGTSLKGEALERYTEKYGRNGEANLKLITADVTEEHKPPRGLIADVHPYQEDQDLDNSEYDGIRVVRNIILRKEGHYRYAWKNPGEEKQRYKVVYMKTFEHPSLPATWVVACGAYEDDALAQVERLRVNIYIIAGAVSLIMAATVIVFLRMNIMDPLESLHEAITEVNAGKLDTHIRRSFNDEIGYIAKSFNKMLRNIRRSNLKLQEYAANLEQRVSERTQELENTLATVQDLKTRQDGDYYLTSLLLKPLGANHTESETVDIDFLIKQKKQFVFRKWEGEIGGDLCIARSIRLKERDYTVFMNADAMGKSIQGAGGALVIGSVFGSILERTVSAFVFKDYYPERWLKNTFMELRKIFESFNGAMGASIVIGLVEDATGMVYYINAEHPFGVLYRKGKASFIETETRLKRLGVDDPDDVLAIQTMQMRAGDMLFFGSDGKDDIRFDAADSLAMNEDETLFLRTVEKCKGDLDAIYEEVNGMGELTDDLSLLRITYRPPVDQESRHRIVSLLDSARKAQEADDTQGMLDSYLSVLQIEPTHRKALSELINYHLKREEYDMVLKYGESYIEANPANLEILYLLAYAYRKKRQYSRAIDLGERVYLREPGQLKNLLNLAYCHSRAGNMARAEYFIEKVFALDPQNQSAQRLVELLSKPQ</sequence>
<dbReference type="Gene3D" id="1.25.40.10">
    <property type="entry name" value="Tetratricopeptide repeat domain"/>
    <property type="match status" value="1"/>
</dbReference>
<dbReference type="SUPFAM" id="SSF81606">
    <property type="entry name" value="PP2C-like"/>
    <property type="match status" value="1"/>
</dbReference>